<dbReference type="Pfam" id="PF13347">
    <property type="entry name" value="MFS_2"/>
    <property type="match status" value="1"/>
</dbReference>
<gene>
    <name evidence="2" type="ORF">GGR38_004248</name>
</gene>
<dbReference type="RefSeq" id="WP_183628423.1">
    <property type="nucleotide sequence ID" value="NZ_JACIDX010000021.1"/>
</dbReference>
<feature type="transmembrane region" description="Helical" evidence="1">
    <location>
        <begin position="265"/>
        <end position="286"/>
    </location>
</feature>
<keyword evidence="3" id="KW-1185">Reference proteome</keyword>
<dbReference type="InterPro" id="IPR036259">
    <property type="entry name" value="MFS_trans_sf"/>
</dbReference>
<evidence type="ECO:0000313" key="2">
    <source>
        <dbReference type="EMBL" id="MBB3957274.1"/>
    </source>
</evidence>
<keyword evidence="1" id="KW-1133">Transmembrane helix</keyword>
<protein>
    <submittedName>
        <fullName evidence="2">Na+/melibiose symporter-like transporter</fullName>
    </submittedName>
</protein>
<feature type="transmembrane region" description="Helical" evidence="1">
    <location>
        <begin position="399"/>
        <end position="420"/>
    </location>
</feature>
<dbReference type="AlphaFoldDB" id="A0A7W6CMA4"/>
<proteinExistence type="predicted"/>
<feature type="transmembrane region" description="Helical" evidence="1">
    <location>
        <begin position="361"/>
        <end position="387"/>
    </location>
</feature>
<sequence>MSSVDPIRQNDRDAPYTPTASIAAYLLAHGGKTLFWTISDLYFVFYLNQICGIAPAITGLIVGLSILLAALADAFAGTMLQAIVIRPGQIIRLQLIGGIGNGLLLLLFALTAFVDTNWRVACAVATLMGLRLFYALIDIPQNALLSWAQWSDRGIATVVAGRNIVGGMARMMLALAFVPIMTGAPSGQSPARFLALVCAISIIQITGVALLARHLPDAQPDIPAAEGQDGAQPWLHFARMGLVSLMITGFTQLEPYLVSRVIAQGFAATTFLTSVSLGGTIGQPFWRWRSMQAPHPRLRLRLRLQGEIMISGIIAGIALVLAPLHQPVGSGVAGLLCGLVSGGCLFLLWTDLAANTRRKDAFSTFGGFTASAKLGQGLAIMAMGAWLQGYLAPILPGDAASIRPIAGILLIMAAGALILVHHDVQSHRRHRLEKAS</sequence>
<feature type="transmembrane region" description="Helical" evidence="1">
    <location>
        <begin position="43"/>
        <end position="72"/>
    </location>
</feature>
<feature type="transmembrane region" description="Helical" evidence="1">
    <location>
        <begin position="307"/>
        <end position="325"/>
    </location>
</feature>
<keyword evidence="1" id="KW-0812">Transmembrane</keyword>
<accession>A0A7W6CMA4</accession>
<dbReference type="SUPFAM" id="SSF103473">
    <property type="entry name" value="MFS general substrate transporter"/>
    <property type="match status" value="1"/>
</dbReference>
<feature type="transmembrane region" description="Helical" evidence="1">
    <location>
        <begin position="193"/>
        <end position="212"/>
    </location>
</feature>
<feature type="transmembrane region" description="Helical" evidence="1">
    <location>
        <begin position="158"/>
        <end position="181"/>
    </location>
</feature>
<evidence type="ECO:0000313" key="3">
    <source>
        <dbReference type="Proteomes" id="UP000548867"/>
    </source>
</evidence>
<name>A0A7W6CMA4_9SPHN</name>
<feature type="transmembrane region" description="Helical" evidence="1">
    <location>
        <begin position="93"/>
        <end position="112"/>
    </location>
</feature>
<organism evidence="2 3">
    <name type="scientific">Novosphingobium sediminicola</name>
    <dbReference type="NCBI Taxonomy" id="563162"/>
    <lineage>
        <taxon>Bacteria</taxon>
        <taxon>Pseudomonadati</taxon>
        <taxon>Pseudomonadota</taxon>
        <taxon>Alphaproteobacteria</taxon>
        <taxon>Sphingomonadales</taxon>
        <taxon>Sphingomonadaceae</taxon>
        <taxon>Novosphingobium</taxon>
    </lineage>
</organism>
<feature type="transmembrane region" description="Helical" evidence="1">
    <location>
        <begin position="118"/>
        <end position="137"/>
    </location>
</feature>
<evidence type="ECO:0000256" key="1">
    <source>
        <dbReference type="SAM" id="Phobius"/>
    </source>
</evidence>
<comment type="caution">
    <text evidence="2">The sequence shown here is derived from an EMBL/GenBank/DDBJ whole genome shotgun (WGS) entry which is preliminary data.</text>
</comment>
<keyword evidence="1" id="KW-0472">Membrane</keyword>
<dbReference type="EMBL" id="JACIDX010000021">
    <property type="protein sequence ID" value="MBB3957274.1"/>
    <property type="molecule type" value="Genomic_DNA"/>
</dbReference>
<feature type="transmembrane region" description="Helical" evidence="1">
    <location>
        <begin position="331"/>
        <end position="349"/>
    </location>
</feature>
<reference evidence="2 3" key="1">
    <citation type="submission" date="2020-08" db="EMBL/GenBank/DDBJ databases">
        <title>Genomic Encyclopedia of Type Strains, Phase IV (KMG-IV): sequencing the most valuable type-strain genomes for metagenomic binning, comparative biology and taxonomic classification.</title>
        <authorList>
            <person name="Goeker M."/>
        </authorList>
    </citation>
    <scope>NUCLEOTIDE SEQUENCE [LARGE SCALE GENOMIC DNA]</scope>
    <source>
        <strain evidence="2 3">DSM 27057</strain>
    </source>
</reference>
<dbReference type="Proteomes" id="UP000548867">
    <property type="component" value="Unassembled WGS sequence"/>
</dbReference>